<organism evidence="1 2">
    <name type="scientific">Striga asiatica</name>
    <name type="common">Asiatic witchweed</name>
    <name type="synonym">Buchnera asiatica</name>
    <dbReference type="NCBI Taxonomy" id="4170"/>
    <lineage>
        <taxon>Eukaryota</taxon>
        <taxon>Viridiplantae</taxon>
        <taxon>Streptophyta</taxon>
        <taxon>Embryophyta</taxon>
        <taxon>Tracheophyta</taxon>
        <taxon>Spermatophyta</taxon>
        <taxon>Magnoliopsida</taxon>
        <taxon>eudicotyledons</taxon>
        <taxon>Gunneridae</taxon>
        <taxon>Pentapetalae</taxon>
        <taxon>asterids</taxon>
        <taxon>lamiids</taxon>
        <taxon>Lamiales</taxon>
        <taxon>Orobanchaceae</taxon>
        <taxon>Buchnereae</taxon>
        <taxon>Striga</taxon>
    </lineage>
</organism>
<keyword evidence="1" id="KW-0808">Transferase</keyword>
<dbReference type="Proteomes" id="UP000325081">
    <property type="component" value="Unassembled WGS sequence"/>
</dbReference>
<name>A0A5A7RB58_STRAF</name>
<dbReference type="AlphaFoldDB" id="A0A5A7RB58"/>
<gene>
    <name evidence="1" type="ORF">STAS_32119</name>
</gene>
<feature type="non-terminal residue" evidence="1">
    <location>
        <position position="251"/>
    </location>
</feature>
<evidence type="ECO:0000313" key="2">
    <source>
        <dbReference type="Proteomes" id="UP000325081"/>
    </source>
</evidence>
<evidence type="ECO:0000313" key="1">
    <source>
        <dbReference type="EMBL" id="GER54516.1"/>
    </source>
</evidence>
<protein>
    <submittedName>
        <fullName evidence="1">Adenosine monophosphate-protein transferase FICD homolog</fullName>
    </submittedName>
</protein>
<dbReference type="GO" id="GO:0016740">
    <property type="term" value="F:transferase activity"/>
    <property type="evidence" value="ECO:0007669"/>
    <property type="project" value="UniProtKB-KW"/>
</dbReference>
<proteinExistence type="predicted"/>
<feature type="non-terminal residue" evidence="1">
    <location>
        <position position="1"/>
    </location>
</feature>
<dbReference type="EMBL" id="BKCP01011292">
    <property type="protein sequence ID" value="GER54516.1"/>
    <property type="molecule type" value="Genomic_DNA"/>
</dbReference>
<keyword evidence="2" id="KW-1185">Reference proteome</keyword>
<sequence length="251" mass="27697">GCEKRCGPILILPTNHRHRKAQSRRGLIIGPVRVAQHTLHLSGQPKKVELHLEMRKAVARRQLVVMNPVVLFRYGNNIHPNLHNLIYGQDYAIGVRYPLQCDVTIFGSPLGQFSAVQPEPQVVRVLVPFVGRGCLHGEVVGPEAEAQGLNPGVVSGPARGPVAYEAGVDMEVFVRDECEVLIFLAVEVEDTAVRADEPAHWRIAIYVTSFGLWVSWGSGRALTRATNAFEEATGRTPRAGPNLWNNKCTYL</sequence>
<reference evidence="2" key="1">
    <citation type="journal article" date="2019" name="Curr. Biol.">
        <title>Genome Sequence of Striga asiatica Provides Insight into the Evolution of Plant Parasitism.</title>
        <authorList>
            <person name="Yoshida S."/>
            <person name="Kim S."/>
            <person name="Wafula E.K."/>
            <person name="Tanskanen J."/>
            <person name="Kim Y.M."/>
            <person name="Honaas L."/>
            <person name="Yang Z."/>
            <person name="Spallek T."/>
            <person name="Conn C.E."/>
            <person name="Ichihashi Y."/>
            <person name="Cheong K."/>
            <person name="Cui S."/>
            <person name="Der J.P."/>
            <person name="Gundlach H."/>
            <person name="Jiao Y."/>
            <person name="Hori C."/>
            <person name="Ishida J.K."/>
            <person name="Kasahara H."/>
            <person name="Kiba T."/>
            <person name="Kim M.S."/>
            <person name="Koo N."/>
            <person name="Laohavisit A."/>
            <person name="Lee Y.H."/>
            <person name="Lumba S."/>
            <person name="McCourt P."/>
            <person name="Mortimer J.C."/>
            <person name="Mutuku J.M."/>
            <person name="Nomura T."/>
            <person name="Sasaki-Sekimoto Y."/>
            <person name="Seto Y."/>
            <person name="Wang Y."/>
            <person name="Wakatake T."/>
            <person name="Sakakibara H."/>
            <person name="Demura T."/>
            <person name="Yamaguchi S."/>
            <person name="Yoneyama K."/>
            <person name="Manabe R.I."/>
            <person name="Nelson D.C."/>
            <person name="Schulman A.H."/>
            <person name="Timko M.P."/>
            <person name="dePamphilis C.W."/>
            <person name="Choi D."/>
            <person name="Shirasu K."/>
        </authorList>
    </citation>
    <scope>NUCLEOTIDE SEQUENCE [LARGE SCALE GENOMIC DNA]</scope>
    <source>
        <strain evidence="2">cv. UVA1</strain>
    </source>
</reference>
<comment type="caution">
    <text evidence="1">The sequence shown here is derived from an EMBL/GenBank/DDBJ whole genome shotgun (WGS) entry which is preliminary data.</text>
</comment>
<accession>A0A5A7RB58</accession>